<dbReference type="InterPro" id="IPR009290">
    <property type="entry name" value="Radial_spoke_3"/>
</dbReference>
<keyword evidence="5" id="KW-0282">Flagellum</keyword>
<keyword evidence="11" id="KW-1185">Reference proteome</keyword>
<evidence type="ECO:0000313" key="10">
    <source>
        <dbReference type="Ensembl" id="ENSSMRP00000028889.1"/>
    </source>
</evidence>
<reference evidence="10" key="1">
    <citation type="submission" date="2025-08" db="UniProtKB">
        <authorList>
            <consortium name="Ensembl"/>
        </authorList>
    </citation>
    <scope>IDENTIFICATION</scope>
</reference>
<evidence type="ECO:0008006" key="12">
    <source>
        <dbReference type="Google" id="ProtNLM"/>
    </source>
</evidence>
<keyword evidence="9" id="KW-0175">Coiled coil</keyword>
<keyword evidence="3" id="KW-0963">Cytoplasm</keyword>
<evidence type="ECO:0000256" key="5">
    <source>
        <dbReference type="ARBA" id="ARBA00022846"/>
    </source>
</evidence>
<organism evidence="10 11">
    <name type="scientific">Salvator merianae</name>
    <name type="common">Argentine black and white tegu</name>
    <name type="synonym">Tupinambis merianae</name>
    <dbReference type="NCBI Taxonomy" id="96440"/>
    <lineage>
        <taxon>Eukaryota</taxon>
        <taxon>Metazoa</taxon>
        <taxon>Chordata</taxon>
        <taxon>Craniata</taxon>
        <taxon>Vertebrata</taxon>
        <taxon>Euteleostomi</taxon>
        <taxon>Lepidosauria</taxon>
        <taxon>Squamata</taxon>
        <taxon>Bifurcata</taxon>
        <taxon>Unidentata</taxon>
        <taxon>Episquamata</taxon>
        <taxon>Laterata</taxon>
        <taxon>Teiioidea</taxon>
        <taxon>Teiidae</taxon>
        <taxon>Salvator</taxon>
    </lineage>
</organism>
<comment type="similarity">
    <text evidence="2">Belongs to the flagellar radial spoke RSP3 family.</text>
</comment>
<evidence type="ECO:0000256" key="7">
    <source>
        <dbReference type="ARBA" id="ARBA00023212"/>
    </source>
</evidence>
<proteinExistence type="inferred from homology"/>
<dbReference type="Pfam" id="PF06098">
    <property type="entry name" value="Radial_spoke_3"/>
    <property type="match status" value="1"/>
</dbReference>
<evidence type="ECO:0000256" key="1">
    <source>
        <dbReference type="ARBA" id="ARBA00004611"/>
    </source>
</evidence>
<keyword evidence="8" id="KW-0966">Cell projection</keyword>
<evidence type="ECO:0000256" key="2">
    <source>
        <dbReference type="ARBA" id="ARBA00006737"/>
    </source>
</evidence>
<feature type="coiled-coil region" evidence="9">
    <location>
        <begin position="118"/>
        <end position="148"/>
    </location>
</feature>
<sequence>MTSVILSQEASSIPTRTYSYSSRPRAVQIKKHYPRSTVTSDLEDGPVRYGNLMYDRRVVRGNTYAAQTLPWLFDFDLEVIPVVQVLVGKCIEQACLEVTEEEELANLHAHQIAYQELRNAEIAEMQRLEARERRHKEEKERRKAQQAETKLLQSAVSEKVGARAFALQYLSNLIPAVFNSLQRKGFYYDQILREVEHGFLPYVINGIDLRIEKRMLGRIMTDCKLIE</sequence>
<dbReference type="GO" id="GO:0005929">
    <property type="term" value="C:cilium"/>
    <property type="evidence" value="ECO:0007669"/>
    <property type="project" value="TreeGrafter"/>
</dbReference>
<evidence type="ECO:0000256" key="8">
    <source>
        <dbReference type="ARBA" id="ARBA00023273"/>
    </source>
</evidence>
<comment type="subcellular location">
    <subcellularLocation>
        <location evidence="1">Cytoplasm</location>
        <location evidence="1">Cytoskeleton</location>
        <location evidence="1">Flagellum axoneme</location>
    </subcellularLocation>
</comment>
<dbReference type="Proteomes" id="UP000694421">
    <property type="component" value="Unplaced"/>
</dbReference>
<dbReference type="PANTHER" id="PTHR21648">
    <property type="entry name" value="FLAGELLAR RADIAL SPOKE PROTEIN 3"/>
    <property type="match status" value="1"/>
</dbReference>
<evidence type="ECO:0000256" key="9">
    <source>
        <dbReference type="SAM" id="Coils"/>
    </source>
</evidence>
<keyword evidence="4" id="KW-0597">Phosphoprotein</keyword>
<dbReference type="GeneTree" id="ENSGT00390000004172"/>
<evidence type="ECO:0000256" key="4">
    <source>
        <dbReference type="ARBA" id="ARBA00022553"/>
    </source>
</evidence>
<accession>A0A8D0E9T1</accession>
<dbReference type="Ensembl" id="ENSSMRT00000033699.1">
    <property type="protein sequence ID" value="ENSSMRP00000028889.1"/>
    <property type="gene ID" value="ENSSMRG00000022231.1"/>
</dbReference>
<name>A0A8D0E9T1_SALMN</name>
<keyword evidence="6" id="KW-0969">Cilium</keyword>
<dbReference type="AlphaFoldDB" id="A0A8D0E9T1"/>
<protein>
    <recommendedName>
        <fullName evidence="12">Radial spoke protein 3</fullName>
    </recommendedName>
</protein>
<evidence type="ECO:0000313" key="11">
    <source>
        <dbReference type="Proteomes" id="UP000694421"/>
    </source>
</evidence>
<keyword evidence="7" id="KW-0206">Cytoskeleton</keyword>
<reference evidence="10" key="2">
    <citation type="submission" date="2025-09" db="UniProtKB">
        <authorList>
            <consortium name="Ensembl"/>
        </authorList>
    </citation>
    <scope>IDENTIFICATION</scope>
</reference>
<evidence type="ECO:0000256" key="6">
    <source>
        <dbReference type="ARBA" id="ARBA00023069"/>
    </source>
</evidence>
<dbReference type="PANTHER" id="PTHR21648:SF0">
    <property type="entry name" value="RADIAL SPOKE HEAD PROTEIN 3 HOMOLOG"/>
    <property type="match status" value="1"/>
</dbReference>
<evidence type="ECO:0000256" key="3">
    <source>
        <dbReference type="ARBA" id="ARBA00022490"/>
    </source>
</evidence>